<dbReference type="AlphaFoldDB" id="A0A448YP17"/>
<dbReference type="GO" id="GO:0003677">
    <property type="term" value="F:DNA binding"/>
    <property type="evidence" value="ECO:0007669"/>
    <property type="project" value="UniProtKB-KW"/>
</dbReference>
<name>A0A448YP17_BRENA</name>
<protein>
    <submittedName>
        <fullName evidence="9">DEKNAAC103731</fullName>
    </submittedName>
</protein>
<keyword evidence="5" id="KW-0804">Transcription</keyword>
<keyword evidence="3" id="KW-0805">Transcription regulation</keyword>
<dbReference type="Proteomes" id="UP000290900">
    <property type="component" value="Unassembled WGS sequence"/>
</dbReference>
<proteinExistence type="predicted"/>
<evidence type="ECO:0000256" key="7">
    <source>
        <dbReference type="SAM" id="MobiDB-lite"/>
    </source>
</evidence>
<organism evidence="9 10">
    <name type="scientific">Brettanomyces naardenensis</name>
    <name type="common">Yeast</name>
    <dbReference type="NCBI Taxonomy" id="13370"/>
    <lineage>
        <taxon>Eukaryota</taxon>
        <taxon>Fungi</taxon>
        <taxon>Dikarya</taxon>
        <taxon>Ascomycota</taxon>
        <taxon>Saccharomycotina</taxon>
        <taxon>Pichiomycetes</taxon>
        <taxon>Pichiales</taxon>
        <taxon>Pichiaceae</taxon>
        <taxon>Brettanomyces</taxon>
    </lineage>
</organism>
<dbReference type="PROSITE" id="PS00463">
    <property type="entry name" value="ZN2_CY6_FUNGAL_1"/>
    <property type="match status" value="1"/>
</dbReference>
<evidence type="ECO:0000256" key="4">
    <source>
        <dbReference type="ARBA" id="ARBA00023125"/>
    </source>
</evidence>
<accession>A0A448YP17</accession>
<dbReference type="EMBL" id="CAACVR010000024">
    <property type="protein sequence ID" value="VEU22674.1"/>
    <property type="molecule type" value="Genomic_DNA"/>
</dbReference>
<dbReference type="CDD" id="cd00067">
    <property type="entry name" value="GAL4"/>
    <property type="match status" value="1"/>
</dbReference>
<keyword evidence="1" id="KW-0479">Metal-binding</keyword>
<dbReference type="PANTHER" id="PTHR47171:SF3">
    <property type="entry name" value="FARA-RELATED"/>
    <property type="match status" value="1"/>
</dbReference>
<keyword evidence="6" id="KW-0539">Nucleus</keyword>
<sequence>MKHPVASKKVPRSKKAKRERSSRACLVCRQRKVKCDAMQRYPDRCTNCMLFNIPHCSIPQPKKRQSKKLSQFLLEHELLANDQQSETEYESNDGSQYEAPDESHVGTYNFSSSSQTQSSPPRKPPNGHVSTGSVIPASLSSLLTSDPQDSLPEISAISLDAPSLLKKIFRPDPVFEYMGSTGPAPIIKQVLNDYLESRKKSGAKKSRLDALEFHHLEELGCFKLPEKELCDKYIDAYFKAVHWQQPVLDKARFLRDYKDLLHPPSLLLLQAVLFSGSRAYEESFWTDKDLERQEHVTYVLHRRAQALYNAKIEQSPLPLLQSLIIFGTYWDSDFISSKNSFFSDLNVAICTAYCMGLHRSHAKSTDLSESDKKLFKRIWWTLFMRDCFYSFTFGRPWMVDIERSDVEALTEDDIECDEEGEGEGEGESVSSTTPSSSHPTSPNSLYFLYRLKLAMVTRRVANHMQQIRLRAARNVSSIPLLEECDRLLTGWLGELPNCLLFTVNGKDNNFYSAALAIEYYSVVLVVHRSNIVRKSLSHGATTTAKKADLEYYPSWSITFKSAHLITLIGQYLLHENYLTVYHCFVVYSMVSAGVMMIYHLYNRDKTVSEVADHDIKDCLEVMTAASVKWPISKLGGFYLEAIYSDKLRQFTLIRDILNAANKEIVTVKPENQSMLDDSFKPYRGNNEFLMGNPTLSAQRGTPIRGSTENSGGKSTSSSSNSIKEDVSSTSSPSDLSDSNKVTDASVKSILYNGTGPSTADIIYPMSRENSRRGSNKRDALGRLAEAATALNDTPNGNSLFTSFADQQGGVTENSFPQSINDNWLPSFDTSAFPNSPVGFDGGDAVDDLFDYIGSTDLGVYGWGID</sequence>
<evidence type="ECO:0000256" key="1">
    <source>
        <dbReference type="ARBA" id="ARBA00022723"/>
    </source>
</evidence>
<keyword evidence="10" id="KW-1185">Reference proteome</keyword>
<evidence type="ECO:0000313" key="10">
    <source>
        <dbReference type="Proteomes" id="UP000290900"/>
    </source>
</evidence>
<evidence type="ECO:0000256" key="5">
    <source>
        <dbReference type="ARBA" id="ARBA00023163"/>
    </source>
</evidence>
<reference evidence="9 10" key="1">
    <citation type="submission" date="2018-12" db="EMBL/GenBank/DDBJ databases">
        <authorList>
            <person name="Tiukova I."/>
            <person name="Dainat J."/>
        </authorList>
    </citation>
    <scope>NUCLEOTIDE SEQUENCE [LARGE SCALE GENOMIC DNA]</scope>
</reference>
<feature type="region of interest" description="Disordered" evidence="7">
    <location>
        <begin position="80"/>
        <end position="131"/>
    </location>
</feature>
<dbReference type="Pfam" id="PF04082">
    <property type="entry name" value="Fungal_trans"/>
    <property type="match status" value="1"/>
</dbReference>
<dbReference type="GO" id="GO:0008270">
    <property type="term" value="F:zinc ion binding"/>
    <property type="evidence" value="ECO:0007669"/>
    <property type="project" value="InterPro"/>
</dbReference>
<evidence type="ECO:0000256" key="6">
    <source>
        <dbReference type="ARBA" id="ARBA00023242"/>
    </source>
</evidence>
<dbReference type="Pfam" id="PF00172">
    <property type="entry name" value="Zn_clus"/>
    <property type="match status" value="1"/>
</dbReference>
<feature type="compositionally biased region" description="Acidic residues" evidence="7">
    <location>
        <begin position="412"/>
        <end position="426"/>
    </location>
</feature>
<feature type="compositionally biased region" description="Low complexity" evidence="7">
    <location>
        <begin position="706"/>
        <end position="738"/>
    </location>
</feature>
<evidence type="ECO:0000259" key="8">
    <source>
        <dbReference type="PROSITE" id="PS50048"/>
    </source>
</evidence>
<dbReference type="InterPro" id="IPR036864">
    <property type="entry name" value="Zn2-C6_fun-type_DNA-bd_sf"/>
</dbReference>
<dbReference type="SUPFAM" id="SSF57701">
    <property type="entry name" value="Zn2/Cys6 DNA-binding domain"/>
    <property type="match status" value="1"/>
</dbReference>
<keyword evidence="4" id="KW-0238">DNA-binding</keyword>
<dbReference type="GO" id="GO:0000981">
    <property type="term" value="F:DNA-binding transcription factor activity, RNA polymerase II-specific"/>
    <property type="evidence" value="ECO:0007669"/>
    <property type="project" value="InterPro"/>
</dbReference>
<dbReference type="STRING" id="13370.A0A448YP17"/>
<feature type="region of interest" description="Disordered" evidence="7">
    <location>
        <begin position="690"/>
        <end position="740"/>
    </location>
</feature>
<dbReference type="SMART" id="SM00906">
    <property type="entry name" value="Fungal_trans"/>
    <property type="match status" value="1"/>
</dbReference>
<evidence type="ECO:0000313" key="9">
    <source>
        <dbReference type="EMBL" id="VEU22674.1"/>
    </source>
</evidence>
<dbReference type="InterPro" id="IPR001138">
    <property type="entry name" value="Zn2Cys6_DnaBD"/>
</dbReference>
<dbReference type="PROSITE" id="PS50048">
    <property type="entry name" value="ZN2_CY6_FUNGAL_2"/>
    <property type="match status" value="1"/>
</dbReference>
<dbReference type="InterPro" id="IPR052073">
    <property type="entry name" value="Amide_Lactam_Regulators"/>
</dbReference>
<keyword evidence="2" id="KW-0862">Zinc</keyword>
<evidence type="ECO:0000256" key="3">
    <source>
        <dbReference type="ARBA" id="ARBA00023015"/>
    </source>
</evidence>
<evidence type="ECO:0000256" key="2">
    <source>
        <dbReference type="ARBA" id="ARBA00022833"/>
    </source>
</evidence>
<gene>
    <name evidence="9" type="ORF">BRENAR_LOCUS3405</name>
</gene>
<dbReference type="SMART" id="SM00066">
    <property type="entry name" value="GAL4"/>
    <property type="match status" value="1"/>
</dbReference>
<dbReference type="Gene3D" id="4.10.240.10">
    <property type="entry name" value="Zn(2)-C6 fungal-type DNA-binding domain"/>
    <property type="match status" value="1"/>
</dbReference>
<dbReference type="CDD" id="cd12148">
    <property type="entry name" value="fungal_TF_MHR"/>
    <property type="match status" value="1"/>
</dbReference>
<feature type="region of interest" description="Disordered" evidence="7">
    <location>
        <begin position="412"/>
        <end position="441"/>
    </location>
</feature>
<feature type="compositionally biased region" description="Low complexity" evidence="7">
    <location>
        <begin position="427"/>
        <end position="441"/>
    </location>
</feature>
<dbReference type="PANTHER" id="PTHR47171">
    <property type="entry name" value="FARA-RELATED"/>
    <property type="match status" value="1"/>
</dbReference>
<dbReference type="InParanoid" id="A0A448YP17"/>
<feature type="domain" description="Zn(2)-C6 fungal-type" evidence="8">
    <location>
        <begin position="24"/>
        <end position="58"/>
    </location>
</feature>
<dbReference type="InterPro" id="IPR007219">
    <property type="entry name" value="XnlR_reg_dom"/>
</dbReference>
<dbReference type="GO" id="GO:0006351">
    <property type="term" value="P:DNA-templated transcription"/>
    <property type="evidence" value="ECO:0007669"/>
    <property type="project" value="InterPro"/>
</dbReference>
<dbReference type="OrthoDB" id="5121955at2759"/>